<dbReference type="SUPFAM" id="SSF161098">
    <property type="entry name" value="MetI-like"/>
    <property type="match status" value="1"/>
</dbReference>
<evidence type="ECO:0000256" key="5">
    <source>
        <dbReference type="ARBA" id="ARBA00022989"/>
    </source>
</evidence>
<name>A0A679ID90_9ENTE</name>
<comment type="subcellular location">
    <subcellularLocation>
        <location evidence="1 7">Cell membrane</location>
        <topology evidence="1 7">Multi-pass membrane protein</topology>
    </subcellularLocation>
</comment>
<feature type="transmembrane region" description="Helical" evidence="7">
    <location>
        <begin position="72"/>
        <end position="98"/>
    </location>
</feature>
<keyword evidence="5 7" id="KW-1133">Transmembrane helix</keyword>
<dbReference type="GO" id="GO:0055085">
    <property type="term" value="P:transmembrane transport"/>
    <property type="evidence" value="ECO:0007669"/>
    <property type="project" value="InterPro"/>
</dbReference>
<keyword evidence="4 7" id="KW-0812">Transmembrane</keyword>
<dbReference type="InterPro" id="IPR051393">
    <property type="entry name" value="ABC_transporter_permease"/>
</dbReference>
<evidence type="ECO:0000313" key="9">
    <source>
        <dbReference type="EMBL" id="BCA86209.1"/>
    </source>
</evidence>
<evidence type="ECO:0000256" key="3">
    <source>
        <dbReference type="ARBA" id="ARBA00022475"/>
    </source>
</evidence>
<evidence type="ECO:0000256" key="1">
    <source>
        <dbReference type="ARBA" id="ARBA00004651"/>
    </source>
</evidence>
<feature type="transmembrane region" description="Helical" evidence="7">
    <location>
        <begin position="272"/>
        <end position="289"/>
    </location>
</feature>
<feature type="transmembrane region" description="Helical" evidence="7">
    <location>
        <begin position="214"/>
        <end position="234"/>
    </location>
</feature>
<dbReference type="CDD" id="cd06261">
    <property type="entry name" value="TM_PBP2"/>
    <property type="match status" value="1"/>
</dbReference>
<sequence>MKNVYKRWFAPFTIPAVILYSCVVIIPFIVGFLYSFSAWRGAYFAGGGGVFDAWVGFDNYLKAFQDDSFRAAFFYTLKFTFLAVIIVNVVALALALLVNSIGKAVGFYRATFFLPNLLGGLALGFIWLFIFENIFSKNLFGPDGLLPISFLTNMTQDNTKNLFAMLMVVTWQMAGYMMIIYITGLNNIPGELYEAASIDGANAWQRFKKITLPMLMPSFTIVFFMVLSSCFKLLDPNVALTNGEFNTRMLALQILRAPKDSSNNYGLAQAEAVIFFIIIAVVSLTQVAITKKKEVEM</sequence>
<organism evidence="9 10">
    <name type="scientific">Enterococcus saigonensis</name>
    <dbReference type="NCBI Taxonomy" id="1805431"/>
    <lineage>
        <taxon>Bacteria</taxon>
        <taxon>Bacillati</taxon>
        <taxon>Bacillota</taxon>
        <taxon>Bacilli</taxon>
        <taxon>Lactobacillales</taxon>
        <taxon>Enterococcaceae</taxon>
        <taxon>Enterococcus</taxon>
    </lineage>
</organism>
<reference evidence="9 10" key="1">
    <citation type="submission" date="2020-02" db="EMBL/GenBank/DDBJ databases">
        <title>Characterization of vanA genotype vancomycin-resistant Enterococcus saigonensis VE80.</title>
        <authorList>
            <person name="Harada T."/>
            <person name="Motooka D."/>
            <person name="Nakamura S."/>
            <person name="Yamamoto Y."/>
            <person name="Kawahara R."/>
            <person name="Kawatsu K."/>
        </authorList>
    </citation>
    <scope>NUCLEOTIDE SEQUENCE [LARGE SCALE GENOMIC DNA]</scope>
    <source>
        <strain evidence="9 10">VE80</strain>
    </source>
</reference>
<dbReference type="Proteomes" id="UP000502998">
    <property type="component" value="Chromosome"/>
</dbReference>
<dbReference type="RefSeq" id="WP_173103391.1">
    <property type="nucleotide sequence ID" value="NZ_AP022822.1"/>
</dbReference>
<dbReference type="InterPro" id="IPR035906">
    <property type="entry name" value="MetI-like_sf"/>
</dbReference>
<dbReference type="GO" id="GO:0005886">
    <property type="term" value="C:plasma membrane"/>
    <property type="evidence" value="ECO:0007669"/>
    <property type="project" value="UniProtKB-SubCell"/>
</dbReference>
<feature type="domain" description="ABC transmembrane type-1" evidence="8">
    <location>
        <begin position="73"/>
        <end position="286"/>
    </location>
</feature>
<dbReference type="Gene3D" id="1.10.3720.10">
    <property type="entry name" value="MetI-like"/>
    <property type="match status" value="1"/>
</dbReference>
<dbReference type="PROSITE" id="PS51257">
    <property type="entry name" value="PROKAR_LIPOPROTEIN"/>
    <property type="match status" value="1"/>
</dbReference>
<keyword evidence="6 7" id="KW-0472">Membrane</keyword>
<comment type="similarity">
    <text evidence="7">Belongs to the binding-protein-dependent transport system permease family.</text>
</comment>
<evidence type="ECO:0000256" key="4">
    <source>
        <dbReference type="ARBA" id="ARBA00022692"/>
    </source>
</evidence>
<dbReference type="PANTHER" id="PTHR30193">
    <property type="entry name" value="ABC TRANSPORTER PERMEASE PROTEIN"/>
    <property type="match status" value="1"/>
</dbReference>
<accession>A0A679ID90</accession>
<evidence type="ECO:0000256" key="2">
    <source>
        <dbReference type="ARBA" id="ARBA00022448"/>
    </source>
</evidence>
<feature type="transmembrane region" description="Helical" evidence="7">
    <location>
        <begin position="110"/>
        <end position="130"/>
    </location>
</feature>
<keyword evidence="3" id="KW-1003">Cell membrane</keyword>
<feature type="transmembrane region" description="Helical" evidence="7">
    <location>
        <begin position="162"/>
        <end position="182"/>
    </location>
</feature>
<proteinExistence type="inferred from homology"/>
<dbReference type="InterPro" id="IPR000515">
    <property type="entry name" value="MetI-like"/>
</dbReference>
<feature type="transmembrane region" description="Helical" evidence="7">
    <location>
        <begin position="12"/>
        <end position="34"/>
    </location>
</feature>
<keyword evidence="10" id="KW-1185">Reference proteome</keyword>
<evidence type="ECO:0000256" key="7">
    <source>
        <dbReference type="RuleBase" id="RU363032"/>
    </source>
</evidence>
<evidence type="ECO:0000313" key="10">
    <source>
        <dbReference type="Proteomes" id="UP000502998"/>
    </source>
</evidence>
<dbReference type="EMBL" id="AP022822">
    <property type="protein sequence ID" value="BCA86209.1"/>
    <property type="molecule type" value="Genomic_DNA"/>
</dbReference>
<dbReference type="PANTHER" id="PTHR30193:SF37">
    <property type="entry name" value="INNER MEMBRANE ABC TRANSPORTER PERMEASE PROTEIN YCJO"/>
    <property type="match status" value="1"/>
</dbReference>
<evidence type="ECO:0000256" key="6">
    <source>
        <dbReference type="ARBA" id="ARBA00023136"/>
    </source>
</evidence>
<gene>
    <name evidence="9" type="ORF">EsVE80_17320</name>
</gene>
<protein>
    <submittedName>
        <fullName evidence="9">ABC transporter permease</fullName>
    </submittedName>
</protein>
<dbReference type="PROSITE" id="PS50928">
    <property type="entry name" value="ABC_TM1"/>
    <property type="match status" value="1"/>
</dbReference>
<keyword evidence="2 7" id="KW-0813">Transport</keyword>
<dbReference type="KEGG" id="esg:EsVE80_17320"/>
<dbReference type="Pfam" id="PF00528">
    <property type="entry name" value="BPD_transp_1"/>
    <property type="match status" value="1"/>
</dbReference>
<evidence type="ECO:0000259" key="8">
    <source>
        <dbReference type="PROSITE" id="PS50928"/>
    </source>
</evidence>
<dbReference type="AlphaFoldDB" id="A0A679ID90"/>